<dbReference type="PANTHER" id="PTHR15715">
    <property type="entry name" value="CENTROSOMAL PROTEIN OF 170 KDA"/>
    <property type="match status" value="1"/>
</dbReference>
<feature type="region of interest" description="Disordered" evidence="1">
    <location>
        <begin position="12"/>
        <end position="61"/>
    </location>
</feature>
<comment type="caution">
    <text evidence="2">The sequence shown here is derived from an EMBL/GenBank/DDBJ whole genome shotgun (WGS) entry which is preliminary data.</text>
</comment>
<accession>A0ABQ9TMR0</accession>
<sequence length="571" mass="63667">MIKGKLNHEKFTIQLQLSQKSSESELSKSASAKSIDSKVAEAAPEVQHKATEALKSEEKAMDISAMPRGTPLYGQPSWWGDDEVDEKRAFKTNGKPEEKNHDAGTSASSSTFIYMNVTEFSAFVPFLLDDQKLSHNLGILFDNKCVGIFLQGLHFSNIFVILKVMFLNVMVKNGCSIDAKQVEEQSAAANEEVLFPFCREPSYFEIPTKEFQQPSQITESTIHEIPTKDTPSSHITGAGHASFTIEFDDSTPGKVTIRDHVTKFTSDQRHKSKKSSPGTQDLLGIQTGMMAPENKVADWLAQNNPPQMVWERTEEDSKSIKSDVPVYLKRLKGPDTRNKHDDGTQSDSENAGAHRRCSKRATLEEHLRRHHSEHKKLQKVQSTEKHQDQAVVSQTAFMIAFFDEDNPRKRRSYSFTQSTGILCQETTYSTPHTKLEKAKSPTADAKVVSLSLQTSSAHHRGGHGVPHGKLLKQKSEEPSVSIPFLQTALLRSSGSLGHRPSQEMDKILKNQATSAASEKDNDDDQSDKGTYTIELENPNSEEVEARKMIDKVQLWGNKSMEPGIICPSEVK</sequence>
<keyword evidence="3" id="KW-1185">Reference proteome</keyword>
<proteinExistence type="predicted"/>
<reference evidence="2 3" key="1">
    <citation type="submission" date="2023-05" db="EMBL/GenBank/DDBJ databases">
        <title>B98-5 Cell Line De Novo Hybrid Assembly: An Optical Mapping Approach.</title>
        <authorList>
            <person name="Kananen K."/>
            <person name="Auerbach J.A."/>
            <person name="Kautto E."/>
            <person name="Blachly J.S."/>
        </authorList>
    </citation>
    <scope>NUCLEOTIDE SEQUENCE [LARGE SCALE GENOMIC DNA]</scope>
    <source>
        <strain evidence="2">B95-8</strain>
        <tissue evidence="2">Cell line</tissue>
    </source>
</reference>
<dbReference type="Proteomes" id="UP001266305">
    <property type="component" value="Unassembled WGS sequence"/>
</dbReference>
<dbReference type="PANTHER" id="PTHR15715:SF17">
    <property type="entry name" value="CENTROSOMAL PROTEIN OF 170 KDA"/>
    <property type="match status" value="1"/>
</dbReference>
<feature type="compositionally biased region" description="Basic and acidic residues" evidence="1">
    <location>
        <begin position="46"/>
        <end position="61"/>
    </location>
</feature>
<dbReference type="EMBL" id="JASSZA010000020">
    <property type="protein sequence ID" value="KAK2085956.1"/>
    <property type="molecule type" value="Genomic_DNA"/>
</dbReference>
<feature type="compositionally biased region" description="Basic and acidic residues" evidence="1">
    <location>
        <begin position="311"/>
        <end position="321"/>
    </location>
</feature>
<evidence type="ECO:0000313" key="3">
    <source>
        <dbReference type="Proteomes" id="UP001266305"/>
    </source>
</evidence>
<name>A0ABQ9TMR0_SAGOE</name>
<organism evidence="2 3">
    <name type="scientific">Saguinus oedipus</name>
    <name type="common">Cotton-top tamarin</name>
    <name type="synonym">Oedipomidas oedipus</name>
    <dbReference type="NCBI Taxonomy" id="9490"/>
    <lineage>
        <taxon>Eukaryota</taxon>
        <taxon>Metazoa</taxon>
        <taxon>Chordata</taxon>
        <taxon>Craniata</taxon>
        <taxon>Vertebrata</taxon>
        <taxon>Euteleostomi</taxon>
        <taxon>Mammalia</taxon>
        <taxon>Eutheria</taxon>
        <taxon>Euarchontoglires</taxon>
        <taxon>Primates</taxon>
        <taxon>Haplorrhini</taxon>
        <taxon>Platyrrhini</taxon>
        <taxon>Cebidae</taxon>
        <taxon>Callitrichinae</taxon>
        <taxon>Saguinus</taxon>
    </lineage>
</organism>
<gene>
    <name evidence="2" type="ORF">P7K49_035381</name>
</gene>
<evidence type="ECO:0000313" key="2">
    <source>
        <dbReference type="EMBL" id="KAK2085956.1"/>
    </source>
</evidence>
<feature type="region of interest" description="Disordered" evidence="1">
    <location>
        <begin position="310"/>
        <end position="388"/>
    </location>
</feature>
<feature type="compositionally biased region" description="Basic and acidic residues" evidence="1">
    <location>
        <begin position="332"/>
        <end position="343"/>
    </location>
</feature>
<evidence type="ECO:0000256" key="1">
    <source>
        <dbReference type="SAM" id="MobiDB-lite"/>
    </source>
</evidence>
<feature type="region of interest" description="Disordered" evidence="1">
    <location>
        <begin position="511"/>
        <end position="541"/>
    </location>
</feature>
<feature type="compositionally biased region" description="Basic residues" evidence="1">
    <location>
        <begin position="368"/>
        <end position="378"/>
    </location>
</feature>
<dbReference type="InterPro" id="IPR051176">
    <property type="entry name" value="Cent_Immune-Sig_Mod"/>
</dbReference>
<protein>
    <submittedName>
        <fullName evidence="2">Uncharacterized protein</fullName>
    </submittedName>
</protein>